<organism evidence="7">
    <name type="scientific">Vibrio vulnificus</name>
    <dbReference type="NCBI Taxonomy" id="672"/>
    <lineage>
        <taxon>Bacteria</taxon>
        <taxon>Pseudomonadati</taxon>
        <taxon>Pseudomonadota</taxon>
        <taxon>Gammaproteobacteria</taxon>
        <taxon>Vibrionales</taxon>
        <taxon>Vibrionaceae</taxon>
        <taxon>Vibrio</taxon>
    </lineage>
</organism>
<sequence>MKKNKDWRSAASIFENHFMLSALNQKLSGLSHEKKKLVSIGVQTGIMRILSALFAFILTIAVARFSDATVAGQFFYLFNLVSFVAIVSQLGFNVSLVKYNAIAFSQISIQQQSENYTISVQRSLAFSFSLCILAFIVQFAFGASLINVNITPSLFALFSLTIPLIVLAQLNSYALQAIRHVTPAIFALQMGVSCFLVLFITILHFFEIITLISMLLALLLSASLVALISTIQWLRSGQYSTVPLPVAHNAELTDSAKQVWIGNIFTNVIQWGSLIIAGFYLTDSDLGLLAAAQRTSLLIGFVLISVNFIVAPMFASLYQQGEMKKLKKLSTNAFRLNISLSLIPVIACTFYSQEVMTLFGAEFESAGILLAILALGQLVNVATGSVGFLLLMSGYEKTMKYITIASGSIAIILLLALSQMYGVIGAASSIAIGMAIQNLAALYYVKRYLGFVPIG</sequence>
<evidence type="ECO:0000256" key="4">
    <source>
        <dbReference type="ARBA" id="ARBA00022989"/>
    </source>
</evidence>
<keyword evidence="3 6" id="KW-0812">Transmembrane</keyword>
<comment type="subcellular location">
    <subcellularLocation>
        <location evidence="1">Cell membrane</location>
        <topology evidence="1">Multi-pass membrane protein</topology>
    </subcellularLocation>
</comment>
<feature type="transmembrane region" description="Helical" evidence="6">
    <location>
        <begin position="75"/>
        <end position="97"/>
    </location>
</feature>
<evidence type="ECO:0000256" key="1">
    <source>
        <dbReference type="ARBA" id="ARBA00004651"/>
    </source>
</evidence>
<dbReference type="Proteomes" id="UP000863257">
    <property type="component" value="Unassembled WGS sequence"/>
</dbReference>
<dbReference type="EMBL" id="DACRBY010000007">
    <property type="protein sequence ID" value="HAS8539643.1"/>
    <property type="molecule type" value="Genomic_DNA"/>
</dbReference>
<reference evidence="7" key="1">
    <citation type="journal article" date="2018" name="Genome Biol.">
        <title>SKESA: strategic k-mer extension for scrupulous assemblies.</title>
        <authorList>
            <person name="Souvorov A."/>
            <person name="Agarwala R."/>
            <person name="Lipman D.J."/>
        </authorList>
    </citation>
    <scope>NUCLEOTIDE SEQUENCE</scope>
    <source>
        <strain evidence="7">BCW_3452</strain>
    </source>
</reference>
<protein>
    <submittedName>
        <fullName evidence="7">Capsular biosynthesis protein</fullName>
    </submittedName>
</protein>
<keyword evidence="2" id="KW-1003">Cell membrane</keyword>
<evidence type="ECO:0000256" key="5">
    <source>
        <dbReference type="ARBA" id="ARBA00023136"/>
    </source>
</evidence>
<feature type="transmembrane region" description="Helical" evidence="6">
    <location>
        <begin position="259"/>
        <end position="281"/>
    </location>
</feature>
<keyword evidence="5 6" id="KW-0472">Membrane</keyword>
<feature type="transmembrane region" description="Helical" evidence="6">
    <location>
        <begin position="185"/>
        <end position="206"/>
    </location>
</feature>
<feature type="transmembrane region" description="Helical" evidence="6">
    <location>
        <begin position="398"/>
        <end position="417"/>
    </location>
</feature>
<proteinExistence type="predicted"/>
<feature type="transmembrane region" description="Helical" evidence="6">
    <location>
        <begin position="124"/>
        <end position="148"/>
    </location>
</feature>
<feature type="transmembrane region" description="Helical" evidence="6">
    <location>
        <begin position="336"/>
        <end position="353"/>
    </location>
</feature>
<evidence type="ECO:0000256" key="6">
    <source>
        <dbReference type="SAM" id="Phobius"/>
    </source>
</evidence>
<feature type="transmembrane region" description="Helical" evidence="6">
    <location>
        <begin position="296"/>
        <end position="315"/>
    </location>
</feature>
<evidence type="ECO:0000256" key="3">
    <source>
        <dbReference type="ARBA" id="ARBA00022692"/>
    </source>
</evidence>
<name>A0A8H9K8T9_VIBVL</name>
<feature type="transmembrane region" description="Helical" evidence="6">
    <location>
        <begin position="45"/>
        <end position="63"/>
    </location>
</feature>
<evidence type="ECO:0000313" key="7">
    <source>
        <dbReference type="EMBL" id="HAS8539643.1"/>
    </source>
</evidence>
<evidence type="ECO:0000256" key="2">
    <source>
        <dbReference type="ARBA" id="ARBA00022475"/>
    </source>
</evidence>
<keyword evidence="4 6" id="KW-1133">Transmembrane helix</keyword>
<dbReference type="GO" id="GO:0005886">
    <property type="term" value="C:plasma membrane"/>
    <property type="evidence" value="ECO:0007669"/>
    <property type="project" value="UniProtKB-SubCell"/>
</dbReference>
<feature type="transmembrane region" description="Helical" evidence="6">
    <location>
        <begin position="423"/>
        <end position="445"/>
    </location>
</feature>
<dbReference type="AlphaFoldDB" id="A0A8H9K8T9"/>
<gene>
    <name evidence="7" type="ORF">I7730_07560</name>
</gene>
<accession>A0A8H9K8T9</accession>
<dbReference type="InterPro" id="IPR050833">
    <property type="entry name" value="Poly_Biosynth_Transport"/>
</dbReference>
<feature type="transmembrane region" description="Helical" evidence="6">
    <location>
        <begin position="212"/>
        <end position="234"/>
    </location>
</feature>
<feature type="transmembrane region" description="Helical" evidence="6">
    <location>
        <begin position="365"/>
        <end position="391"/>
    </location>
</feature>
<reference evidence="7" key="2">
    <citation type="submission" date="2019-01" db="EMBL/GenBank/DDBJ databases">
        <authorList>
            <consortium name="NCBI Pathogen Detection Project"/>
        </authorList>
    </citation>
    <scope>NUCLEOTIDE SEQUENCE</scope>
    <source>
        <strain evidence="7">BCW_3452</strain>
    </source>
</reference>
<comment type="caution">
    <text evidence="7">The sequence shown here is derived from an EMBL/GenBank/DDBJ whole genome shotgun (WGS) entry which is preliminary data.</text>
</comment>
<dbReference type="PANTHER" id="PTHR30250:SF11">
    <property type="entry name" value="O-ANTIGEN TRANSPORTER-RELATED"/>
    <property type="match status" value="1"/>
</dbReference>
<dbReference type="PANTHER" id="PTHR30250">
    <property type="entry name" value="PST FAMILY PREDICTED COLANIC ACID TRANSPORTER"/>
    <property type="match status" value="1"/>
</dbReference>
<feature type="transmembrane region" description="Helical" evidence="6">
    <location>
        <begin position="154"/>
        <end position="173"/>
    </location>
</feature>